<feature type="non-terminal residue" evidence="2">
    <location>
        <position position="1"/>
    </location>
</feature>
<dbReference type="InterPro" id="IPR052096">
    <property type="entry name" value="Endocannabinoid_amidase"/>
</dbReference>
<dbReference type="InterPro" id="IPR036928">
    <property type="entry name" value="AS_sf"/>
</dbReference>
<comment type="caution">
    <text evidence="2">The sequence shown here is derived from an EMBL/GenBank/DDBJ whole genome shotgun (WGS) entry which is preliminary data.</text>
</comment>
<dbReference type="InterPro" id="IPR023631">
    <property type="entry name" value="Amidase_dom"/>
</dbReference>
<keyword evidence="3" id="KW-1185">Reference proteome</keyword>
<dbReference type="SUPFAM" id="SSF75304">
    <property type="entry name" value="Amidase signature (AS) enzymes"/>
    <property type="match status" value="1"/>
</dbReference>
<evidence type="ECO:0000259" key="1">
    <source>
        <dbReference type="Pfam" id="PF01425"/>
    </source>
</evidence>
<dbReference type="GO" id="GO:0017064">
    <property type="term" value="F:fatty acid amide hydrolase activity"/>
    <property type="evidence" value="ECO:0007669"/>
    <property type="project" value="TreeGrafter"/>
</dbReference>
<dbReference type="GO" id="GO:0004040">
    <property type="term" value="F:amidase activity"/>
    <property type="evidence" value="ECO:0007669"/>
    <property type="project" value="TreeGrafter"/>
</dbReference>
<dbReference type="GO" id="GO:0009062">
    <property type="term" value="P:fatty acid catabolic process"/>
    <property type="evidence" value="ECO:0007669"/>
    <property type="project" value="TreeGrafter"/>
</dbReference>
<dbReference type="PANTHER" id="PTHR45847:SF10">
    <property type="entry name" value="FATTY ACID AMIDE HYDROLASE 1"/>
    <property type="match status" value="1"/>
</dbReference>
<evidence type="ECO:0000313" key="3">
    <source>
        <dbReference type="Proteomes" id="UP001432027"/>
    </source>
</evidence>
<organism evidence="2 3">
    <name type="scientific">Pristionchus entomophagus</name>
    <dbReference type="NCBI Taxonomy" id="358040"/>
    <lineage>
        <taxon>Eukaryota</taxon>
        <taxon>Metazoa</taxon>
        <taxon>Ecdysozoa</taxon>
        <taxon>Nematoda</taxon>
        <taxon>Chromadorea</taxon>
        <taxon>Rhabditida</taxon>
        <taxon>Rhabditina</taxon>
        <taxon>Diplogasteromorpha</taxon>
        <taxon>Diplogasteroidea</taxon>
        <taxon>Neodiplogasteridae</taxon>
        <taxon>Pristionchus</taxon>
    </lineage>
</organism>
<protein>
    <recommendedName>
        <fullName evidence="1">Amidase domain-containing protein</fullName>
    </recommendedName>
</protein>
<reference evidence="2" key="1">
    <citation type="submission" date="2023-10" db="EMBL/GenBank/DDBJ databases">
        <title>Genome assembly of Pristionchus species.</title>
        <authorList>
            <person name="Yoshida K."/>
            <person name="Sommer R.J."/>
        </authorList>
    </citation>
    <scope>NUCLEOTIDE SEQUENCE</scope>
    <source>
        <strain evidence="2">RS0144</strain>
    </source>
</reference>
<dbReference type="Pfam" id="PF01425">
    <property type="entry name" value="Amidase"/>
    <property type="match status" value="1"/>
</dbReference>
<dbReference type="AlphaFoldDB" id="A0AAV5TIJ0"/>
<dbReference type="Proteomes" id="UP001432027">
    <property type="component" value="Unassembled WGS sequence"/>
</dbReference>
<sequence>QIQSVYASRIEVAVRERKESIEWAREHMKLVGAEERERIETMDFRQIREALLSGEITAESVVRVYYGLAVKAHEKTNCLVKIIKESLDEAREIDEKAKDPSYMKPRLFGIPLSVKESTELAGHRNSWGLAKLIDKIPEEDSYQVMKLRMDGMIPFCQTNIPTTCISYSCSNGIYGTVPCPYSSSRTSGGSSGGEGAIGSSGSLCGIGSDLGGSIRLPAAYSGCCGFKPSATRCSLLQIRESIPFLPILTPVD</sequence>
<name>A0AAV5TIJ0_9BILA</name>
<dbReference type="Gene3D" id="3.90.1300.10">
    <property type="entry name" value="Amidase signature (AS) domain"/>
    <property type="match status" value="1"/>
</dbReference>
<proteinExistence type="predicted"/>
<feature type="domain" description="Amidase" evidence="1">
    <location>
        <begin position="61"/>
        <end position="235"/>
    </location>
</feature>
<evidence type="ECO:0000313" key="2">
    <source>
        <dbReference type="EMBL" id="GMS94165.1"/>
    </source>
</evidence>
<accession>A0AAV5TIJ0</accession>
<gene>
    <name evidence="2" type="ORF">PENTCL1PPCAC_16340</name>
</gene>
<dbReference type="PANTHER" id="PTHR45847">
    <property type="entry name" value="FATTY ACID AMIDE HYDROLASE"/>
    <property type="match status" value="1"/>
</dbReference>
<dbReference type="EMBL" id="BTSX01000004">
    <property type="protein sequence ID" value="GMS94165.1"/>
    <property type="molecule type" value="Genomic_DNA"/>
</dbReference>